<dbReference type="AlphaFoldDB" id="A0AA39LW98"/>
<evidence type="ECO:0000313" key="1">
    <source>
        <dbReference type="EMBL" id="KAK0411933.1"/>
    </source>
</evidence>
<organism evidence="1 2">
    <name type="scientific">Steinernema hermaphroditum</name>
    <dbReference type="NCBI Taxonomy" id="289476"/>
    <lineage>
        <taxon>Eukaryota</taxon>
        <taxon>Metazoa</taxon>
        <taxon>Ecdysozoa</taxon>
        <taxon>Nematoda</taxon>
        <taxon>Chromadorea</taxon>
        <taxon>Rhabditida</taxon>
        <taxon>Tylenchina</taxon>
        <taxon>Panagrolaimomorpha</taxon>
        <taxon>Strongyloidoidea</taxon>
        <taxon>Steinernematidae</taxon>
        <taxon>Steinernema</taxon>
    </lineage>
</organism>
<protein>
    <submittedName>
        <fullName evidence="1">Uncharacterized protein</fullName>
    </submittedName>
</protein>
<evidence type="ECO:0000313" key="2">
    <source>
        <dbReference type="Proteomes" id="UP001175271"/>
    </source>
</evidence>
<proteinExistence type="predicted"/>
<gene>
    <name evidence="1" type="ORF">QR680_005928</name>
</gene>
<dbReference type="EMBL" id="JAUCMV010000003">
    <property type="protein sequence ID" value="KAK0411933.1"/>
    <property type="molecule type" value="Genomic_DNA"/>
</dbReference>
<accession>A0AA39LW98</accession>
<comment type="caution">
    <text evidence="1">The sequence shown here is derived from an EMBL/GenBank/DDBJ whole genome shotgun (WGS) entry which is preliminary data.</text>
</comment>
<sequence>MGSYNEESMPNCSRALEEFGVGSGLSQGDSRRAGSEGVPLVNSEGGVVCADRCLKATEHGAKFRVDEDPSKPSTISRCLYTAQAAPAVPASAKL</sequence>
<reference evidence="1" key="1">
    <citation type="submission" date="2023-06" db="EMBL/GenBank/DDBJ databases">
        <title>Genomic analysis of the entomopathogenic nematode Steinernema hermaphroditum.</title>
        <authorList>
            <person name="Schwarz E.M."/>
            <person name="Heppert J.K."/>
            <person name="Baniya A."/>
            <person name="Schwartz H.T."/>
            <person name="Tan C.-H."/>
            <person name="Antoshechkin I."/>
            <person name="Sternberg P.W."/>
            <person name="Goodrich-Blair H."/>
            <person name="Dillman A.R."/>
        </authorList>
    </citation>
    <scope>NUCLEOTIDE SEQUENCE</scope>
    <source>
        <strain evidence="1">PS9179</strain>
        <tissue evidence="1">Whole animal</tissue>
    </source>
</reference>
<name>A0AA39LW98_9BILA</name>
<dbReference type="Proteomes" id="UP001175271">
    <property type="component" value="Unassembled WGS sequence"/>
</dbReference>
<keyword evidence="2" id="KW-1185">Reference proteome</keyword>